<proteinExistence type="predicted"/>
<name>A0ACB8XS52_ARCLA</name>
<reference evidence="2" key="1">
    <citation type="journal article" date="2022" name="Mol. Ecol. Resour.">
        <title>The genomes of chicory, endive, great burdock and yacon provide insights into Asteraceae palaeo-polyploidization history and plant inulin production.</title>
        <authorList>
            <person name="Fan W."/>
            <person name="Wang S."/>
            <person name="Wang H."/>
            <person name="Wang A."/>
            <person name="Jiang F."/>
            <person name="Liu H."/>
            <person name="Zhao H."/>
            <person name="Xu D."/>
            <person name="Zhang Y."/>
        </authorList>
    </citation>
    <scope>NUCLEOTIDE SEQUENCE [LARGE SCALE GENOMIC DNA]</scope>
    <source>
        <strain evidence="2">cv. Niubang</strain>
    </source>
</reference>
<keyword evidence="2" id="KW-1185">Reference proteome</keyword>
<sequence>MGRTGRLFRKRTATKTTHKISRALCAWTRQHTLEQLKSQNHSYLPLLSRGNFCSESNPNFFPVSLSATTNLSQRISVTRFSLSSFHFSFSSVWILD</sequence>
<reference evidence="1 2" key="2">
    <citation type="journal article" date="2022" name="Mol. Ecol. Resour.">
        <title>The genomes of chicory, endive, great burdock and yacon provide insights into Asteraceae paleo-polyploidization history and plant inulin production.</title>
        <authorList>
            <person name="Fan W."/>
            <person name="Wang S."/>
            <person name="Wang H."/>
            <person name="Wang A."/>
            <person name="Jiang F."/>
            <person name="Liu H."/>
            <person name="Zhao H."/>
            <person name="Xu D."/>
            <person name="Zhang Y."/>
        </authorList>
    </citation>
    <scope>NUCLEOTIDE SEQUENCE [LARGE SCALE GENOMIC DNA]</scope>
    <source>
        <strain evidence="2">cv. Niubang</strain>
    </source>
</reference>
<gene>
    <name evidence="1" type="ORF">L6452_39221</name>
</gene>
<dbReference type="Proteomes" id="UP001055879">
    <property type="component" value="Linkage Group LG15"/>
</dbReference>
<protein>
    <submittedName>
        <fullName evidence="1">Uncharacterized protein</fullName>
    </submittedName>
</protein>
<dbReference type="EMBL" id="CM042061">
    <property type="protein sequence ID" value="KAI3673107.1"/>
    <property type="molecule type" value="Genomic_DNA"/>
</dbReference>
<evidence type="ECO:0000313" key="1">
    <source>
        <dbReference type="EMBL" id="KAI3673107.1"/>
    </source>
</evidence>
<evidence type="ECO:0000313" key="2">
    <source>
        <dbReference type="Proteomes" id="UP001055879"/>
    </source>
</evidence>
<organism evidence="1 2">
    <name type="scientific">Arctium lappa</name>
    <name type="common">Greater burdock</name>
    <name type="synonym">Lappa major</name>
    <dbReference type="NCBI Taxonomy" id="4217"/>
    <lineage>
        <taxon>Eukaryota</taxon>
        <taxon>Viridiplantae</taxon>
        <taxon>Streptophyta</taxon>
        <taxon>Embryophyta</taxon>
        <taxon>Tracheophyta</taxon>
        <taxon>Spermatophyta</taxon>
        <taxon>Magnoliopsida</taxon>
        <taxon>eudicotyledons</taxon>
        <taxon>Gunneridae</taxon>
        <taxon>Pentapetalae</taxon>
        <taxon>asterids</taxon>
        <taxon>campanulids</taxon>
        <taxon>Asterales</taxon>
        <taxon>Asteraceae</taxon>
        <taxon>Carduoideae</taxon>
        <taxon>Cardueae</taxon>
        <taxon>Arctiinae</taxon>
        <taxon>Arctium</taxon>
    </lineage>
</organism>
<comment type="caution">
    <text evidence="1">The sequence shown here is derived from an EMBL/GenBank/DDBJ whole genome shotgun (WGS) entry which is preliminary data.</text>
</comment>
<accession>A0ACB8XS52</accession>